<dbReference type="PANTHER" id="PTHR10584:SF166">
    <property type="entry name" value="RIBOKINASE"/>
    <property type="match status" value="1"/>
</dbReference>
<accession>A0ABM8GTZ0</accession>
<protein>
    <recommendedName>
        <fullName evidence="4">Carbohydrate kinase PfkB domain-containing protein</fullName>
    </recommendedName>
</protein>
<dbReference type="EMBL" id="AP027732">
    <property type="protein sequence ID" value="BDZ51932.1"/>
    <property type="molecule type" value="Genomic_DNA"/>
</dbReference>
<name>A0ABM8GTZ0_9MICO</name>
<keyword evidence="6" id="KW-1185">Reference proteome</keyword>
<dbReference type="Gene3D" id="3.40.1190.20">
    <property type="match status" value="1"/>
</dbReference>
<keyword evidence="2" id="KW-0418">Kinase</keyword>
<dbReference type="PANTHER" id="PTHR10584">
    <property type="entry name" value="SUGAR KINASE"/>
    <property type="match status" value="1"/>
</dbReference>
<sequence>MYDVDTGYSVVLVDPSGERTFVTHVGAEARLTRQDLDAVALEAGDLVVVSGYSLAHSPRTLPGWVAGLGPEVRVVFDPSPLVASLDDSALAAVLARTDVLTANAREAHLLLARLPSGEGTRTAAGPRPEVDPLPFDGGRAGSDATRLAARARPGAAVVVRDGADGCWVAEHGAPSAERIPGFPSRVLDTTGAGDAHCGVLCAGLARGGSLTAAARRANAAASIAVGRRGPATAPTAVEIEALLALVADPA</sequence>
<dbReference type="SUPFAM" id="SSF53613">
    <property type="entry name" value="Ribokinase-like"/>
    <property type="match status" value="1"/>
</dbReference>
<evidence type="ECO:0000256" key="1">
    <source>
        <dbReference type="ARBA" id="ARBA00022679"/>
    </source>
</evidence>
<organism evidence="5 6">
    <name type="scientific">Frondihabitans sucicola</name>
    <dbReference type="NCBI Taxonomy" id="1268041"/>
    <lineage>
        <taxon>Bacteria</taxon>
        <taxon>Bacillati</taxon>
        <taxon>Actinomycetota</taxon>
        <taxon>Actinomycetes</taxon>
        <taxon>Micrococcales</taxon>
        <taxon>Microbacteriaceae</taxon>
        <taxon>Frondihabitans</taxon>
    </lineage>
</organism>
<dbReference type="InterPro" id="IPR011611">
    <property type="entry name" value="PfkB_dom"/>
</dbReference>
<dbReference type="InterPro" id="IPR029056">
    <property type="entry name" value="Ribokinase-like"/>
</dbReference>
<keyword evidence="1" id="KW-0808">Transferase</keyword>
<evidence type="ECO:0000313" key="6">
    <source>
        <dbReference type="Proteomes" id="UP001321486"/>
    </source>
</evidence>
<gene>
    <name evidence="5" type="ORF">GCM10025867_41730</name>
</gene>
<evidence type="ECO:0000256" key="2">
    <source>
        <dbReference type="ARBA" id="ARBA00022777"/>
    </source>
</evidence>
<feature type="domain" description="Carbohydrate kinase PfkB" evidence="4">
    <location>
        <begin position="5"/>
        <end position="232"/>
    </location>
</feature>
<reference evidence="6" key="1">
    <citation type="journal article" date="2019" name="Int. J. Syst. Evol. Microbiol.">
        <title>The Global Catalogue of Microorganisms (GCM) 10K type strain sequencing project: providing services to taxonomists for standard genome sequencing and annotation.</title>
        <authorList>
            <consortium name="The Broad Institute Genomics Platform"/>
            <consortium name="The Broad Institute Genome Sequencing Center for Infectious Disease"/>
            <person name="Wu L."/>
            <person name="Ma J."/>
        </authorList>
    </citation>
    <scope>NUCLEOTIDE SEQUENCE [LARGE SCALE GENOMIC DNA]</scope>
    <source>
        <strain evidence="6">NBRC 108728</strain>
    </source>
</reference>
<evidence type="ECO:0000256" key="3">
    <source>
        <dbReference type="SAM" id="MobiDB-lite"/>
    </source>
</evidence>
<evidence type="ECO:0000259" key="4">
    <source>
        <dbReference type="Pfam" id="PF00294"/>
    </source>
</evidence>
<proteinExistence type="predicted"/>
<dbReference type="Proteomes" id="UP001321486">
    <property type="component" value="Chromosome"/>
</dbReference>
<feature type="region of interest" description="Disordered" evidence="3">
    <location>
        <begin position="118"/>
        <end position="141"/>
    </location>
</feature>
<evidence type="ECO:0000313" key="5">
    <source>
        <dbReference type="EMBL" id="BDZ51932.1"/>
    </source>
</evidence>
<dbReference type="Pfam" id="PF00294">
    <property type="entry name" value="PfkB"/>
    <property type="match status" value="1"/>
</dbReference>